<reference evidence="8 9" key="1">
    <citation type="journal article" date="2015" name="Int. J. Syst. Evol. Microbiol.">
        <title>Aestuariivita atlantica sp. nov., isolated from deep sea sediment of the Atlantic Ocean.</title>
        <authorList>
            <person name="Li G."/>
            <person name="Lai Q."/>
            <person name="Du Y."/>
            <person name="Liu X."/>
            <person name="Sun F."/>
            <person name="Shao Z."/>
        </authorList>
    </citation>
    <scope>NUCLEOTIDE SEQUENCE [LARGE SCALE GENOMIC DNA]</scope>
    <source>
        <strain evidence="8 9">22II-S11-z3</strain>
    </source>
</reference>
<dbReference type="CDD" id="cd00796">
    <property type="entry name" value="INT_Rci_Hp1_C"/>
    <property type="match status" value="1"/>
</dbReference>
<keyword evidence="4" id="KW-0233">DNA recombination</keyword>
<dbReference type="Pfam" id="PF24624">
    <property type="entry name" value="Int_N"/>
    <property type="match status" value="1"/>
</dbReference>
<dbReference type="PATRIC" id="fig|1317121.7.peg.1697"/>
<dbReference type="InterPro" id="IPR011010">
    <property type="entry name" value="DNA_brk_join_enz"/>
</dbReference>
<evidence type="ECO:0000259" key="6">
    <source>
        <dbReference type="PROSITE" id="PS51898"/>
    </source>
</evidence>
<organism evidence="8 9">
    <name type="scientific">Pseudaestuariivita atlantica</name>
    <dbReference type="NCBI Taxonomy" id="1317121"/>
    <lineage>
        <taxon>Bacteria</taxon>
        <taxon>Pseudomonadati</taxon>
        <taxon>Pseudomonadota</taxon>
        <taxon>Alphaproteobacteria</taxon>
        <taxon>Rhodobacterales</taxon>
        <taxon>Paracoccaceae</taxon>
        <taxon>Pseudaestuariivita</taxon>
    </lineage>
</organism>
<evidence type="ECO:0000256" key="3">
    <source>
        <dbReference type="ARBA" id="ARBA00023125"/>
    </source>
</evidence>
<dbReference type="AlphaFoldDB" id="A0A0L1JTF0"/>
<dbReference type="PROSITE" id="PS51898">
    <property type="entry name" value="TYR_RECOMBINASE"/>
    <property type="match status" value="1"/>
</dbReference>
<dbReference type="InterPro" id="IPR044068">
    <property type="entry name" value="CB"/>
</dbReference>
<dbReference type="InterPro" id="IPR002104">
    <property type="entry name" value="Integrase_catalytic"/>
</dbReference>
<keyword evidence="3 5" id="KW-0238">DNA-binding</keyword>
<keyword evidence="2" id="KW-0229">DNA integration</keyword>
<dbReference type="GO" id="GO:0015074">
    <property type="term" value="P:DNA integration"/>
    <property type="evidence" value="ECO:0007669"/>
    <property type="project" value="UniProtKB-KW"/>
</dbReference>
<proteinExistence type="inferred from homology"/>
<accession>A0A0L1JTF0</accession>
<evidence type="ECO:0000313" key="8">
    <source>
        <dbReference type="EMBL" id="KNG95020.1"/>
    </source>
</evidence>
<dbReference type="InterPro" id="IPR013762">
    <property type="entry name" value="Integrase-like_cat_sf"/>
</dbReference>
<dbReference type="InterPro" id="IPR057084">
    <property type="entry name" value="Int_N"/>
</dbReference>
<sequence length="351" mass="40150">MGTVTAIKGAKGTRYRAQVRRKGHPQQSEYFARRKDAEAWVRKIETELDAGRFLFDGAAKKRTVSELIDRYEADVLPQKKSARDQRQQLSIWREMVGQEKLLGLSTATLMEARRKIAERQTRHDKPVSNATVNRYLAVFSHVLTVAENQYQWIPENPMRRVPLLKEAQGRDRVLSNIEIQRLLAACSEIVDRRLEVIVLLALTSAMRRGEIMGLTWDRVFLDQGLLKIEEPKNGQRRMVTVLPEVVAKMAELDVDGGRDGLVFPNKTLTGAWDFKKSWQKVLQQADLDDFRFHDLRHTAAKLIAKSGGSVPQIATILGHKSFKMASRYAHLTEDHTRDLLSRTMKEVLPDE</sequence>
<dbReference type="PANTHER" id="PTHR30349:SF64">
    <property type="entry name" value="PROPHAGE INTEGRASE INTD-RELATED"/>
    <property type="match status" value="1"/>
</dbReference>
<dbReference type="Gene3D" id="1.10.150.130">
    <property type="match status" value="1"/>
</dbReference>
<dbReference type="EMBL" id="AQQZ01000002">
    <property type="protein sequence ID" value="KNG95020.1"/>
    <property type="molecule type" value="Genomic_DNA"/>
</dbReference>
<dbReference type="Gene3D" id="1.10.443.10">
    <property type="entry name" value="Intergrase catalytic core"/>
    <property type="match status" value="1"/>
</dbReference>
<dbReference type="STRING" id="1317121.ATO11_06580"/>
<evidence type="ECO:0000313" key="9">
    <source>
        <dbReference type="Proteomes" id="UP000036938"/>
    </source>
</evidence>
<protein>
    <recommendedName>
        <fullName evidence="10">Integrase</fullName>
    </recommendedName>
</protein>
<comment type="similarity">
    <text evidence="1">Belongs to the 'phage' integrase family.</text>
</comment>
<dbReference type="RefSeq" id="WP_134643074.1">
    <property type="nucleotide sequence ID" value="NZ_AQQZ01000002.1"/>
</dbReference>
<dbReference type="GO" id="GO:0006310">
    <property type="term" value="P:DNA recombination"/>
    <property type="evidence" value="ECO:0007669"/>
    <property type="project" value="UniProtKB-KW"/>
</dbReference>
<evidence type="ECO:0000259" key="7">
    <source>
        <dbReference type="PROSITE" id="PS51900"/>
    </source>
</evidence>
<comment type="caution">
    <text evidence="8">The sequence shown here is derived from an EMBL/GenBank/DDBJ whole genome shotgun (WGS) entry which is preliminary data.</text>
</comment>
<dbReference type="InterPro" id="IPR050090">
    <property type="entry name" value="Tyrosine_recombinase_XerCD"/>
</dbReference>
<feature type="domain" description="Tyr recombinase" evidence="6">
    <location>
        <begin position="169"/>
        <end position="341"/>
    </location>
</feature>
<evidence type="ECO:0008006" key="10">
    <source>
        <dbReference type="Google" id="ProtNLM"/>
    </source>
</evidence>
<dbReference type="Pfam" id="PF00589">
    <property type="entry name" value="Phage_integrase"/>
    <property type="match status" value="1"/>
</dbReference>
<evidence type="ECO:0000256" key="2">
    <source>
        <dbReference type="ARBA" id="ARBA00022908"/>
    </source>
</evidence>
<dbReference type="OrthoDB" id="6388170at2"/>
<dbReference type="Proteomes" id="UP000036938">
    <property type="component" value="Unassembled WGS sequence"/>
</dbReference>
<dbReference type="PANTHER" id="PTHR30349">
    <property type="entry name" value="PHAGE INTEGRASE-RELATED"/>
    <property type="match status" value="1"/>
</dbReference>
<dbReference type="GO" id="GO:0003677">
    <property type="term" value="F:DNA binding"/>
    <property type="evidence" value="ECO:0007669"/>
    <property type="project" value="UniProtKB-UniRule"/>
</dbReference>
<keyword evidence="9" id="KW-1185">Reference proteome</keyword>
<feature type="domain" description="Core-binding (CB)" evidence="7">
    <location>
        <begin position="62"/>
        <end position="147"/>
    </location>
</feature>
<dbReference type="SUPFAM" id="SSF56349">
    <property type="entry name" value="DNA breaking-rejoining enzymes"/>
    <property type="match status" value="1"/>
</dbReference>
<dbReference type="PROSITE" id="PS51900">
    <property type="entry name" value="CB"/>
    <property type="match status" value="1"/>
</dbReference>
<evidence type="ECO:0000256" key="1">
    <source>
        <dbReference type="ARBA" id="ARBA00008857"/>
    </source>
</evidence>
<evidence type="ECO:0000256" key="5">
    <source>
        <dbReference type="PROSITE-ProRule" id="PRU01248"/>
    </source>
</evidence>
<evidence type="ECO:0000256" key="4">
    <source>
        <dbReference type="ARBA" id="ARBA00023172"/>
    </source>
</evidence>
<dbReference type="InterPro" id="IPR010998">
    <property type="entry name" value="Integrase_recombinase_N"/>
</dbReference>
<name>A0A0L1JTF0_9RHOB</name>
<gene>
    <name evidence="8" type="ORF">ATO11_06580</name>
</gene>